<proteinExistence type="predicted"/>
<dbReference type="PANTHER" id="PTHR34822">
    <property type="entry name" value="GRPB DOMAIN PROTEIN (AFU_ORTHOLOGUE AFUA_1G01530)"/>
    <property type="match status" value="1"/>
</dbReference>
<dbReference type="InterPro" id="IPR043519">
    <property type="entry name" value="NT_sf"/>
</dbReference>
<protein>
    <recommendedName>
        <fullName evidence="3">GrpB family protein</fullName>
    </recommendedName>
</protein>
<evidence type="ECO:0000313" key="2">
    <source>
        <dbReference type="Proteomes" id="UP000095463"/>
    </source>
</evidence>
<dbReference type="Proteomes" id="UP000095463">
    <property type="component" value="Unassembled WGS sequence"/>
</dbReference>
<reference evidence="1 2" key="1">
    <citation type="journal article" date="2015" name="Genome Announc.">
        <title>Genome Assemblies of Three Soil-Associated Devosia species: D. insulae, D. limi, and D. soli.</title>
        <authorList>
            <person name="Hassan Y.I."/>
            <person name="Lepp D."/>
            <person name="Zhou T."/>
        </authorList>
    </citation>
    <scope>NUCLEOTIDE SEQUENCE [LARGE SCALE GENOMIC DNA]</scope>
    <source>
        <strain evidence="1 2">DS-56</strain>
    </source>
</reference>
<sequence length="167" mass="18601">MKPHDRLWANAVAAEAERLAATLGEELLAVHHVGSTAIPGIVAKPTLDIVPVVRSLDALDAMRPEVEALGYRWWGEYGLVGRRFCTLDDPETGKRRVHLHCYQLGAAAIGRHLAFRDYLVAHPELAAQYEAVKRRCFEQHHKSSHDYSSCKGDWIQRIEAEALAALG</sequence>
<comment type="caution">
    <text evidence="1">The sequence shown here is derived from an EMBL/GenBank/DDBJ whole genome shotgun (WGS) entry which is preliminary data.</text>
</comment>
<dbReference type="InterPro" id="IPR007344">
    <property type="entry name" value="GrpB/CoaE"/>
</dbReference>
<dbReference type="SUPFAM" id="SSF81301">
    <property type="entry name" value="Nucleotidyltransferase"/>
    <property type="match status" value="1"/>
</dbReference>
<keyword evidence="2" id="KW-1185">Reference proteome</keyword>
<organism evidence="1 2">
    <name type="scientific">Devosia insulae DS-56</name>
    <dbReference type="NCBI Taxonomy" id="1116389"/>
    <lineage>
        <taxon>Bacteria</taxon>
        <taxon>Pseudomonadati</taxon>
        <taxon>Pseudomonadota</taxon>
        <taxon>Alphaproteobacteria</taxon>
        <taxon>Hyphomicrobiales</taxon>
        <taxon>Devosiaceae</taxon>
        <taxon>Devosia</taxon>
    </lineage>
</organism>
<dbReference type="PANTHER" id="PTHR34822:SF1">
    <property type="entry name" value="GRPB FAMILY PROTEIN"/>
    <property type="match status" value="1"/>
</dbReference>
<dbReference type="Pfam" id="PF04229">
    <property type="entry name" value="GrpB"/>
    <property type="match status" value="1"/>
</dbReference>
<accession>A0A1E5XV75</accession>
<dbReference type="Gene3D" id="3.30.460.10">
    <property type="entry name" value="Beta Polymerase, domain 2"/>
    <property type="match status" value="1"/>
</dbReference>
<dbReference type="EMBL" id="LAJE02000072">
    <property type="protein sequence ID" value="OEO32480.1"/>
    <property type="molecule type" value="Genomic_DNA"/>
</dbReference>
<dbReference type="AlphaFoldDB" id="A0A1E5XV75"/>
<gene>
    <name evidence="1" type="ORF">VW23_011455</name>
</gene>
<evidence type="ECO:0000313" key="1">
    <source>
        <dbReference type="EMBL" id="OEO32480.1"/>
    </source>
</evidence>
<name>A0A1E5XV75_9HYPH</name>
<evidence type="ECO:0008006" key="3">
    <source>
        <dbReference type="Google" id="ProtNLM"/>
    </source>
</evidence>